<comment type="catalytic activity">
    <reaction evidence="1 12">
        <text>AMP + ATP = 2 ADP</text>
        <dbReference type="Rhea" id="RHEA:12973"/>
        <dbReference type="ChEBI" id="CHEBI:30616"/>
        <dbReference type="ChEBI" id="CHEBI:456215"/>
        <dbReference type="ChEBI" id="CHEBI:456216"/>
        <dbReference type="EC" id="2.7.4.3"/>
    </reaction>
</comment>
<comment type="similarity">
    <text evidence="3 12">Belongs to the archaeal adenylate kinase family.</text>
</comment>
<feature type="binding site" evidence="12">
    <location>
        <begin position="8"/>
        <end position="16"/>
    </location>
    <ligand>
        <name>ATP</name>
        <dbReference type="ChEBI" id="CHEBI:30616"/>
    </ligand>
</feature>
<name>A3MW37_PYRCJ</name>
<evidence type="ECO:0000256" key="6">
    <source>
        <dbReference type="ARBA" id="ARBA00022490"/>
    </source>
</evidence>
<dbReference type="EMBL" id="CP000561">
    <property type="protein sequence ID" value="ABO08854.1"/>
    <property type="molecule type" value="Genomic_DNA"/>
</dbReference>
<keyword evidence="8 12" id="KW-0547">Nucleotide-binding</keyword>
<evidence type="ECO:0000313" key="15">
    <source>
        <dbReference type="Proteomes" id="UP000001431"/>
    </source>
</evidence>
<organism evidence="14 15">
    <name type="scientific">Pyrobaculum calidifontis (strain DSM 21063 / JCM 11548 / VA1)</name>
    <dbReference type="NCBI Taxonomy" id="410359"/>
    <lineage>
        <taxon>Archaea</taxon>
        <taxon>Thermoproteota</taxon>
        <taxon>Thermoprotei</taxon>
        <taxon>Thermoproteales</taxon>
        <taxon>Thermoproteaceae</taxon>
        <taxon>Pyrobaculum</taxon>
    </lineage>
</organism>
<dbReference type="InterPro" id="IPR027417">
    <property type="entry name" value="P-loop_NTPase"/>
</dbReference>
<evidence type="ECO:0000256" key="1">
    <source>
        <dbReference type="ARBA" id="ARBA00000582"/>
    </source>
</evidence>
<evidence type="ECO:0000256" key="13">
    <source>
        <dbReference type="SAM" id="MobiDB-lite"/>
    </source>
</evidence>
<dbReference type="InterPro" id="IPR023477">
    <property type="entry name" value="Adenylate_kinase_AdkA"/>
</dbReference>
<evidence type="ECO:0000256" key="4">
    <source>
        <dbReference type="ARBA" id="ARBA00012955"/>
    </source>
</evidence>
<keyword evidence="15" id="KW-1185">Reference proteome</keyword>
<dbReference type="NCBIfam" id="NF003122">
    <property type="entry name" value="PRK04040.1"/>
    <property type="match status" value="1"/>
</dbReference>
<evidence type="ECO:0000256" key="2">
    <source>
        <dbReference type="ARBA" id="ARBA00004496"/>
    </source>
</evidence>
<accession>A3MW37</accession>
<dbReference type="AlphaFoldDB" id="A3MW37"/>
<dbReference type="OrthoDB" id="26198at2157"/>
<keyword evidence="6 12" id="KW-0963">Cytoplasm</keyword>
<evidence type="ECO:0000256" key="5">
    <source>
        <dbReference type="ARBA" id="ARBA00019926"/>
    </source>
</evidence>
<evidence type="ECO:0000313" key="14">
    <source>
        <dbReference type="EMBL" id="ABO08854.1"/>
    </source>
</evidence>
<dbReference type="KEGG" id="pcl:Pcal_1434"/>
<dbReference type="Gene3D" id="3.40.50.300">
    <property type="entry name" value="P-loop containing nucleotide triphosphate hydrolases"/>
    <property type="match status" value="1"/>
</dbReference>
<proteinExistence type="inferred from homology"/>
<evidence type="ECO:0000256" key="3">
    <source>
        <dbReference type="ARBA" id="ARBA00007088"/>
    </source>
</evidence>
<evidence type="ECO:0000256" key="7">
    <source>
        <dbReference type="ARBA" id="ARBA00022679"/>
    </source>
</evidence>
<dbReference type="eggNOG" id="arCOG01039">
    <property type="taxonomic scope" value="Archaea"/>
</dbReference>
<keyword evidence="9 12" id="KW-0418">Kinase</keyword>
<evidence type="ECO:0000256" key="10">
    <source>
        <dbReference type="ARBA" id="ARBA00022840"/>
    </source>
</evidence>
<comment type="subcellular location">
    <subcellularLocation>
        <location evidence="2 12">Cytoplasm</location>
    </subcellularLocation>
</comment>
<reference evidence="14" key="1">
    <citation type="submission" date="2007-02" db="EMBL/GenBank/DDBJ databases">
        <title>Complete sequence of Pyrobaculum calidifontis JCM 11548.</title>
        <authorList>
            <consortium name="US DOE Joint Genome Institute"/>
            <person name="Copeland A."/>
            <person name="Lucas S."/>
            <person name="Lapidus A."/>
            <person name="Barry K."/>
            <person name="Glavina del Rio T."/>
            <person name="Dalin E."/>
            <person name="Tice H."/>
            <person name="Pitluck S."/>
            <person name="Chain P."/>
            <person name="Malfatti S."/>
            <person name="Shin M."/>
            <person name="Vergez L."/>
            <person name="Schmutz J."/>
            <person name="Larimer F."/>
            <person name="Land M."/>
            <person name="Hauser L."/>
            <person name="Kyrpides N."/>
            <person name="Mikhailova N."/>
            <person name="Cozen A.E."/>
            <person name="Fitz-Gibbon S.T."/>
            <person name="House C.H."/>
            <person name="Saltikov C."/>
            <person name="Lowe T.M."/>
            <person name="Richardson P."/>
        </authorList>
    </citation>
    <scope>NUCLEOTIDE SEQUENCE [LARGE SCALE GENOMIC DNA]</scope>
    <source>
        <strain evidence="14">JCM 11548</strain>
    </source>
</reference>
<dbReference type="GO" id="GO:0004017">
    <property type="term" value="F:AMP kinase activity"/>
    <property type="evidence" value="ECO:0007669"/>
    <property type="project" value="UniProtKB-UniRule"/>
</dbReference>
<dbReference type="EC" id="2.7.4.3" evidence="4 12"/>
<dbReference type="SUPFAM" id="SSF52540">
    <property type="entry name" value="P-loop containing nucleoside triphosphate hydrolases"/>
    <property type="match status" value="1"/>
</dbReference>
<dbReference type="HOGENOM" id="CLU_119371_0_0_2"/>
<dbReference type="Pfam" id="PF13207">
    <property type="entry name" value="AAA_17"/>
    <property type="match status" value="1"/>
</dbReference>
<dbReference type="RefSeq" id="WP_011850112.1">
    <property type="nucleotide sequence ID" value="NC_009073.1"/>
</dbReference>
<keyword evidence="7 12" id="KW-0808">Transferase</keyword>
<dbReference type="GO" id="GO:0005524">
    <property type="term" value="F:ATP binding"/>
    <property type="evidence" value="ECO:0007669"/>
    <property type="project" value="UniProtKB-UniRule"/>
</dbReference>
<dbReference type="STRING" id="410359.Pcal_1434"/>
<dbReference type="Proteomes" id="UP000001431">
    <property type="component" value="Chromosome"/>
</dbReference>
<sequence>MARIILVAVPGVGKSTILKFLTERRRDVQVVNYGDVMLEIAKARFGIANRDEMRKKIPLEQYREVQREAAERIAQMQGHVVVDTHASIKIAGGYYPGLPHRIITLMKPHAIVLIEADPQVVLKRRASDATRPTRDVETPEDVERHQEANRHYAYAACEAAECIVYIIDLRKVPETRPFEHAEYAAGKLSELIDALG</sequence>
<gene>
    <name evidence="12" type="primary">adkA</name>
    <name evidence="14" type="ordered locus">Pcal_1434</name>
</gene>
<evidence type="ECO:0000256" key="12">
    <source>
        <dbReference type="HAMAP-Rule" id="MF_00234"/>
    </source>
</evidence>
<protein>
    <recommendedName>
        <fullName evidence="5 12">Adenylate kinase</fullName>
        <shortName evidence="12">AK</shortName>
        <ecNumber evidence="4 12">2.7.4.3</ecNumber>
    </recommendedName>
    <alternativeName>
        <fullName evidence="11 12">ATP-AMP transphosphorylase</fullName>
    </alternativeName>
</protein>
<dbReference type="HAMAP" id="MF_00234">
    <property type="entry name" value="Adenylate_kinase_AdkA"/>
    <property type="match status" value="1"/>
</dbReference>
<evidence type="ECO:0000256" key="9">
    <source>
        <dbReference type="ARBA" id="ARBA00022777"/>
    </source>
</evidence>
<evidence type="ECO:0000256" key="11">
    <source>
        <dbReference type="ARBA" id="ARBA00033336"/>
    </source>
</evidence>
<feature type="region of interest" description="Disordered" evidence="13">
    <location>
        <begin position="125"/>
        <end position="145"/>
    </location>
</feature>
<keyword evidence="10 12" id="KW-0067">ATP-binding</keyword>
<dbReference type="GO" id="GO:0005737">
    <property type="term" value="C:cytoplasm"/>
    <property type="evidence" value="ECO:0007669"/>
    <property type="project" value="UniProtKB-SubCell"/>
</dbReference>
<evidence type="ECO:0000256" key="8">
    <source>
        <dbReference type="ARBA" id="ARBA00022741"/>
    </source>
</evidence>
<dbReference type="GeneID" id="4909332"/>